<gene>
    <name evidence="2" type="ORF">EZS28_046271</name>
</gene>
<evidence type="ECO:0000313" key="3">
    <source>
        <dbReference type="Proteomes" id="UP000324800"/>
    </source>
</evidence>
<comment type="caution">
    <text evidence="2">The sequence shown here is derived from an EMBL/GenBank/DDBJ whole genome shotgun (WGS) entry which is preliminary data.</text>
</comment>
<sequence length="218" mass="24463">MSEQVEIEPAQPPKAIILRPGPQLRTFVPPPATGPQRIVVRKEVVKNSHDYVKTQTGQPTAQSHVTQVKVVKERQVNDGEVERDGYTYVKKTGGDHPYETSYQAQNRNTGDSPYETTYQAQNRNAGDNPYETTYQASNQNAGQAGERAQGRGVDAQYDHLAHGNALGDGSDNADRNRIQKRPQTAADGYQRRYEEQREFKNEIRSSPSNVKKQEYSIS</sequence>
<name>A0A5J4TJY5_9EUKA</name>
<feature type="region of interest" description="Disordered" evidence="1">
    <location>
        <begin position="87"/>
        <end position="218"/>
    </location>
</feature>
<reference evidence="2 3" key="1">
    <citation type="submission" date="2019-03" db="EMBL/GenBank/DDBJ databases">
        <title>Single cell metagenomics reveals metabolic interactions within the superorganism composed of flagellate Streblomastix strix and complex community of Bacteroidetes bacteria on its surface.</title>
        <authorList>
            <person name="Treitli S.C."/>
            <person name="Kolisko M."/>
            <person name="Husnik F."/>
            <person name="Keeling P."/>
            <person name="Hampl V."/>
        </authorList>
    </citation>
    <scope>NUCLEOTIDE SEQUENCE [LARGE SCALE GENOMIC DNA]</scope>
    <source>
        <strain evidence="2">ST1C</strain>
    </source>
</reference>
<dbReference type="AlphaFoldDB" id="A0A5J4TJY5"/>
<feature type="compositionally biased region" description="Low complexity" evidence="1">
    <location>
        <begin position="138"/>
        <end position="152"/>
    </location>
</feature>
<feature type="non-terminal residue" evidence="2">
    <location>
        <position position="218"/>
    </location>
</feature>
<proteinExistence type="predicted"/>
<evidence type="ECO:0000313" key="2">
    <source>
        <dbReference type="EMBL" id="KAA6358202.1"/>
    </source>
</evidence>
<protein>
    <submittedName>
        <fullName evidence="2">Uncharacterized protein</fullName>
    </submittedName>
</protein>
<dbReference type="Proteomes" id="UP000324800">
    <property type="component" value="Unassembled WGS sequence"/>
</dbReference>
<feature type="compositionally biased region" description="Polar residues" evidence="1">
    <location>
        <begin position="100"/>
        <end position="137"/>
    </location>
</feature>
<accession>A0A5J4TJY5</accession>
<dbReference type="EMBL" id="SNRW01030212">
    <property type="protein sequence ID" value="KAA6358202.1"/>
    <property type="molecule type" value="Genomic_DNA"/>
</dbReference>
<feature type="compositionally biased region" description="Basic and acidic residues" evidence="1">
    <location>
        <begin position="189"/>
        <end position="203"/>
    </location>
</feature>
<evidence type="ECO:0000256" key="1">
    <source>
        <dbReference type="SAM" id="MobiDB-lite"/>
    </source>
</evidence>
<organism evidence="2 3">
    <name type="scientific">Streblomastix strix</name>
    <dbReference type="NCBI Taxonomy" id="222440"/>
    <lineage>
        <taxon>Eukaryota</taxon>
        <taxon>Metamonada</taxon>
        <taxon>Preaxostyla</taxon>
        <taxon>Oxymonadida</taxon>
        <taxon>Streblomastigidae</taxon>
        <taxon>Streblomastix</taxon>
    </lineage>
</organism>